<name>A0A8X6MUU3_NEPPI</name>
<sequence length="103" mass="11966">MAYLQKGLKVELRYIAEKLGERVTDDLKTIHLKNLIRSSTNYEEEFAREMLNTRVQERRKASTSCIGENYDTIEGHNSYLFKLRKLPKCNTKGGDKISVVQKI</sequence>
<reference evidence="1" key="1">
    <citation type="submission" date="2020-08" db="EMBL/GenBank/DDBJ databases">
        <title>Multicomponent nature underlies the extraordinary mechanical properties of spider dragline silk.</title>
        <authorList>
            <person name="Kono N."/>
            <person name="Nakamura H."/>
            <person name="Mori M."/>
            <person name="Yoshida Y."/>
            <person name="Ohtoshi R."/>
            <person name="Malay A.D."/>
            <person name="Moran D.A.P."/>
            <person name="Tomita M."/>
            <person name="Numata K."/>
            <person name="Arakawa K."/>
        </authorList>
    </citation>
    <scope>NUCLEOTIDE SEQUENCE</scope>
</reference>
<proteinExistence type="predicted"/>
<protein>
    <submittedName>
        <fullName evidence="1">Uncharacterized protein</fullName>
    </submittedName>
</protein>
<evidence type="ECO:0000313" key="2">
    <source>
        <dbReference type="Proteomes" id="UP000887013"/>
    </source>
</evidence>
<dbReference type="Proteomes" id="UP000887013">
    <property type="component" value="Unassembled WGS sequence"/>
</dbReference>
<organism evidence="1 2">
    <name type="scientific">Nephila pilipes</name>
    <name type="common">Giant wood spider</name>
    <name type="synonym">Nephila maculata</name>
    <dbReference type="NCBI Taxonomy" id="299642"/>
    <lineage>
        <taxon>Eukaryota</taxon>
        <taxon>Metazoa</taxon>
        <taxon>Ecdysozoa</taxon>
        <taxon>Arthropoda</taxon>
        <taxon>Chelicerata</taxon>
        <taxon>Arachnida</taxon>
        <taxon>Araneae</taxon>
        <taxon>Araneomorphae</taxon>
        <taxon>Entelegynae</taxon>
        <taxon>Araneoidea</taxon>
        <taxon>Nephilidae</taxon>
        <taxon>Nephila</taxon>
    </lineage>
</organism>
<gene>
    <name evidence="1" type="ORF">NPIL_494751</name>
</gene>
<keyword evidence="2" id="KW-1185">Reference proteome</keyword>
<comment type="caution">
    <text evidence="1">The sequence shown here is derived from an EMBL/GenBank/DDBJ whole genome shotgun (WGS) entry which is preliminary data.</text>
</comment>
<evidence type="ECO:0000313" key="1">
    <source>
        <dbReference type="EMBL" id="GFS78946.1"/>
    </source>
</evidence>
<dbReference type="AlphaFoldDB" id="A0A8X6MUU3"/>
<accession>A0A8X6MUU3</accession>
<dbReference type="OrthoDB" id="6434212at2759"/>
<dbReference type="EMBL" id="BMAW01002494">
    <property type="protein sequence ID" value="GFS78946.1"/>
    <property type="molecule type" value="Genomic_DNA"/>
</dbReference>